<gene>
    <name evidence="4" type="ordered locus">Bcav_4209</name>
</gene>
<keyword evidence="2" id="KW-0812">Transmembrane</keyword>
<evidence type="ECO:0000256" key="1">
    <source>
        <dbReference type="SAM" id="MobiDB-lite"/>
    </source>
</evidence>
<dbReference type="Pfam" id="PF19516">
    <property type="entry name" value="DUF6049"/>
    <property type="match status" value="1"/>
</dbReference>
<evidence type="ECO:0000313" key="4">
    <source>
        <dbReference type="EMBL" id="ACQ82447.1"/>
    </source>
</evidence>
<dbReference type="KEGG" id="bcv:Bcav_4209"/>
<keyword evidence="3" id="KW-0732">Signal</keyword>
<feature type="transmembrane region" description="Helical" evidence="2">
    <location>
        <begin position="670"/>
        <end position="688"/>
    </location>
</feature>
<organism evidence="4 5">
    <name type="scientific">Beutenbergia cavernae (strain ATCC BAA-8 / DSM 12333 / CCUG 43141 / JCM 11478 / NBRC 16432 / NCIMB 13614 / HKI 0122)</name>
    <dbReference type="NCBI Taxonomy" id="471853"/>
    <lineage>
        <taxon>Bacteria</taxon>
        <taxon>Bacillati</taxon>
        <taxon>Actinomycetota</taxon>
        <taxon>Actinomycetes</taxon>
        <taxon>Micrococcales</taxon>
        <taxon>Beutenbergiaceae</taxon>
        <taxon>Beutenbergia</taxon>
    </lineage>
</organism>
<evidence type="ECO:0000256" key="2">
    <source>
        <dbReference type="SAM" id="Phobius"/>
    </source>
</evidence>
<feature type="region of interest" description="Disordered" evidence="1">
    <location>
        <begin position="214"/>
        <end position="265"/>
    </location>
</feature>
<keyword evidence="5" id="KW-1185">Reference proteome</keyword>
<name>C5C6M3_BEUC1</name>
<dbReference type="Proteomes" id="UP000007962">
    <property type="component" value="Chromosome"/>
</dbReference>
<feature type="signal peptide" evidence="3">
    <location>
        <begin position="1"/>
        <end position="23"/>
    </location>
</feature>
<evidence type="ECO:0008006" key="6">
    <source>
        <dbReference type="Google" id="ProtNLM"/>
    </source>
</evidence>
<sequence length="703" mass="72245">MAAALVALLGLGGAALATTPAVADEAGGVSVEITDLLPAVALPDDELVIRGTVENTADSVLEDPTVSLRVQWRTPNWRTALELWLDPEGGVASRNVVTQPLDGDLAPGDRVPFEIRIPVEEAGVAATESSWGARGLEVRAGDATRSASDRTVGVFYPDTDPLPAPTELSVLLPLAPDASEWEAARAEERPVGDVAAERLTELAGLGGPDVSWALDPSVLASDPLPAEPDDDPTAPATDGTGGTTDPPSGTEAPTDGGADDDGAAADGADAVADLTRTLRTASAGRDVVALPYGDADSGNVIRAGQPSLLAQARERGAGLTDEADLRVLADVAWPAGGELDQQVADGLADAGYDTLVMPSSLVAPTTPITYTPTGRASLPASDGTTLDAALWDPELSTALGGAGTDELTSRQLLLGLTAVIARERPLDARGLLAVVDREAMADADLDALAERLEALEQAPWLDVVPLRSLLGRPDEALDRAALPAEGDPLDDGTELTLARTAAELTRADGVATALADPEPVLRGVRDDLLSVSSTAWRGRPEGRLATLEDATAALDDVLSGIGVTPPGSHINLIAQEGSIPIDVTNALDQEVTVTVVLSSSDPVLVVEDTPQLTLPPADGGTPSVTTVRVPVHGVKNGDVDVQVELRTPSGTVVGEEASFAIRVRADWETVGTAVVAGILGLLLVIGLYRTIRRGPRKATGEPS</sequence>
<keyword evidence="2" id="KW-0472">Membrane</keyword>
<proteinExistence type="predicted"/>
<dbReference type="HOGENOM" id="CLU_020914_0_0_11"/>
<dbReference type="STRING" id="471853.Bcav_4209"/>
<keyword evidence="2" id="KW-1133">Transmembrane helix</keyword>
<evidence type="ECO:0000256" key="3">
    <source>
        <dbReference type="SAM" id="SignalP"/>
    </source>
</evidence>
<accession>C5C6M3</accession>
<dbReference type="EMBL" id="CP001618">
    <property type="protein sequence ID" value="ACQ82447.1"/>
    <property type="molecule type" value="Genomic_DNA"/>
</dbReference>
<dbReference type="RefSeq" id="WP_015884684.1">
    <property type="nucleotide sequence ID" value="NC_012669.1"/>
</dbReference>
<evidence type="ECO:0000313" key="5">
    <source>
        <dbReference type="Proteomes" id="UP000007962"/>
    </source>
</evidence>
<protein>
    <recommendedName>
        <fullName evidence="6">Secreted protein</fullName>
    </recommendedName>
</protein>
<feature type="compositionally biased region" description="Low complexity" evidence="1">
    <location>
        <begin position="233"/>
        <end position="251"/>
    </location>
</feature>
<feature type="chain" id="PRO_5002949390" description="Secreted protein" evidence="3">
    <location>
        <begin position="24"/>
        <end position="703"/>
    </location>
</feature>
<dbReference type="OrthoDB" id="3267347at2"/>
<dbReference type="InterPro" id="IPR046112">
    <property type="entry name" value="DUF6049"/>
</dbReference>
<dbReference type="AlphaFoldDB" id="C5C6M3"/>
<dbReference type="eggNOG" id="COG1361">
    <property type="taxonomic scope" value="Bacteria"/>
</dbReference>
<reference evidence="4 5" key="1">
    <citation type="journal article" date="2009" name="Stand. Genomic Sci.">
        <title>Complete genome sequence of Beutenbergia cavernae type strain (HKI 0122).</title>
        <authorList>
            <person name="Land M."/>
            <person name="Pukall R."/>
            <person name="Abt B."/>
            <person name="Goker M."/>
            <person name="Rohde M."/>
            <person name="Glavina Del Rio T."/>
            <person name="Tice H."/>
            <person name="Copeland A."/>
            <person name="Cheng J.F."/>
            <person name="Lucas S."/>
            <person name="Chen F."/>
            <person name="Nolan M."/>
            <person name="Bruce D."/>
            <person name="Goodwin L."/>
            <person name="Pitluck S."/>
            <person name="Ivanova N."/>
            <person name="Mavromatis K."/>
            <person name="Ovchinnikova G."/>
            <person name="Pati A."/>
            <person name="Chen A."/>
            <person name="Palaniappan K."/>
            <person name="Hauser L."/>
            <person name="Chang Y.J."/>
            <person name="Jefferies C.C."/>
            <person name="Saunders E."/>
            <person name="Brettin T."/>
            <person name="Detter J.C."/>
            <person name="Han C."/>
            <person name="Chain P."/>
            <person name="Bristow J."/>
            <person name="Eisen J.A."/>
            <person name="Markowitz V."/>
            <person name="Hugenholtz P."/>
            <person name="Kyrpides N.C."/>
            <person name="Klenk H.P."/>
            <person name="Lapidus A."/>
        </authorList>
    </citation>
    <scope>NUCLEOTIDE SEQUENCE [LARGE SCALE GENOMIC DNA]</scope>
    <source>
        <strain evidence="5">ATCC BAA-8 / DSM 12333 / NBRC 16432</strain>
    </source>
</reference>